<feature type="region of interest" description="Disordered" evidence="9">
    <location>
        <begin position="98"/>
        <end position="117"/>
    </location>
</feature>
<dbReference type="InterPro" id="IPR029058">
    <property type="entry name" value="AB_hydrolase_fold"/>
</dbReference>
<dbReference type="EC" id="3.1.1.-" evidence="7"/>
<dbReference type="AlphaFoldDB" id="A0A0D0T6Y7"/>
<keyword evidence="3 7" id="KW-0719">Serine esterase</keyword>
<evidence type="ECO:0000256" key="5">
    <source>
        <dbReference type="ARBA" id="ARBA00024741"/>
    </source>
</evidence>
<dbReference type="OrthoDB" id="194865at2759"/>
<organism evidence="11 12">
    <name type="scientific">Cryptococcus deuterogattii Ram5</name>
    <dbReference type="NCBI Taxonomy" id="1296110"/>
    <lineage>
        <taxon>Eukaryota</taxon>
        <taxon>Fungi</taxon>
        <taxon>Dikarya</taxon>
        <taxon>Basidiomycota</taxon>
        <taxon>Agaricomycotina</taxon>
        <taxon>Tremellomycetes</taxon>
        <taxon>Tremellales</taxon>
        <taxon>Cryptococcaceae</taxon>
        <taxon>Cryptococcus</taxon>
        <taxon>Cryptococcus gattii species complex</taxon>
    </lineage>
</organism>
<evidence type="ECO:0000313" key="11">
    <source>
        <dbReference type="EMBL" id="KIR41637.1"/>
    </source>
</evidence>
<keyword evidence="4 7" id="KW-0378">Hydrolase</keyword>
<feature type="active site" evidence="8">
    <location>
        <position position="373"/>
    </location>
</feature>
<evidence type="ECO:0000256" key="6">
    <source>
        <dbReference type="ARBA" id="ARBA00049203"/>
    </source>
</evidence>
<evidence type="ECO:0000256" key="8">
    <source>
        <dbReference type="PIRSR" id="PIRSR022950-1"/>
    </source>
</evidence>
<evidence type="ECO:0000256" key="2">
    <source>
        <dbReference type="ARBA" id="ARBA00020672"/>
    </source>
</evidence>
<comment type="function">
    <text evidence="5">Demethylates proteins that have been reversibly carboxymethylated. Demethylates the phosphatase PP2A catalytic subunit.</text>
</comment>
<dbReference type="FunFam" id="3.40.50.1820:FF:000412">
    <property type="entry name" value="Protein phosphatase methylesterase 1"/>
    <property type="match status" value="1"/>
</dbReference>
<feature type="active site" evidence="8">
    <location>
        <position position="209"/>
    </location>
</feature>
<name>A0A0D0T6Y7_9TREE</name>
<evidence type="ECO:0000256" key="7">
    <source>
        <dbReference type="PIRNR" id="PIRNR022950"/>
    </source>
</evidence>
<keyword evidence="12" id="KW-1185">Reference proteome</keyword>
<dbReference type="PANTHER" id="PTHR14189:SF0">
    <property type="entry name" value="PROTEIN PHOSPHATASE METHYLESTERASE 1"/>
    <property type="match status" value="1"/>
</dbReference>
<sequence>MSDMFRKSMLNKLPQLPPTRAPWADEPDVEDIDEEDEENEQGDAIGELGPVTMGPSKHNTQDYSPLSASTFFAQAAEVQPPSSPCTFRVYLTPPNLPAPSANAGTLPGPSGGRTQQQTNKHGTYLVCHHGGGASGLGFAPLAREVKAKGNGEMGVLAFDCRGHGKTSTRDPKLELDLSHDTLLSDFMALIEMIFPNPKESPSLILLGHSMGAAPVVSATPELQKKGYTIPGVVVLDVVEGTAVESLPAMKSILSKRPESFRSVIDAIYWHISSNCIRNVESARVSVPHIIVPAPMSPSSGPAASPGCKQVWRTNLLRTERYWEGWYKGLSERFLRAKCARLLVLAGEERLDRELMVGQMQGKFQLEVMSDVGHYLHEDNPARLAALLITFWRRNTRVLVLPPKIGTAGSRDRSGPVEVKQVGQQ</sequence>
<dbReference type="HOGENOM" id="CLU_024818_3_1_1"/>
<dbReference type="InterPro" id="IPR000073">
    <property type="entry name" value="AB_hydrolase_1"/>
</dbReference>
<dbReference type="Proteomes" id="UP000053392">
    <property type="component" value="Unassembled WGS sequence"/>
</dbReference>
<dbReference type="EMBL" id="KN847900">
    <property type="protein sequence ID" value="KIR41637.1"/>
    <property type="molecule type" value="Genomic_DNA"/>
</dbReference>
<dbReference type="Gene3D" id="3.40.50.1820">
    <property type="entry name" value="alpha/beta hydrolase"/>
    <property type="match status" value="1"/>
</dbReference>
<accession>A0A0D0T6Y7</accession>
<feature type="compositionally biased region" description="Acidic residues" evidence="9">
    <location>
        <begin position="25"/>
        <end position="41"/>
    </location>
</feature>
<feature type="region of interest" description="Disordered" evidence="9">
    <location>
        <begin position="1"/>
        <end position="62"/>
    </location>
</feature>
<dbReference type="SUPFAM" id="SSF53474">
    <property type="entry name" value="alpha/beta-Hydrolases"/>
    <property type="match status" value="1"/>
</dbReference>
<gene>
    <name evidence="11" type="ORF">I313_02772</name>
</gene>
<evidence type="ECO:0000259" key="10">
    <source>
        <dbReference type="Pfam" id="PF12697"/>
    </source>
</evidence>
<evidence type="ECO:0000256" key="9">
    <source>
        <dbReference type="SAM" id="MobiDB-lite"/>
    </source>
</evidence>
<evidence type="ECO:0000256" key="4">
    <source>
        <dbReference type="ARBA" id="ARBA00022801"/>
    </source>
</evidence>
<dbReference type="InterPro" id="IPR016812">
    <property type="entry name" value="PPase_methylesterase_euk"/>
</dbReference>
<evidence type="ECO:0000313" key="12">
    <source>
        <dbReference type="Proteomes" id="UP000053392"/>
    </source>
</evidence>
<feature type="active site" evidence="8">
    <location>
        <position position="236"/>
    </location>
</feature>
<dbReference type="PANTHER" id="PTHR14189">
    <property type="entry name" value="PROTEIN PHOSPHATASE METHYLESTERASE-1 RELATED"/>
    <property type="match status" value="1"/>
</dbReference>
<protein>
    <recommendedName>
        <fullName evidence="2 7">Protein phosphatase methylesterase 1</fullName>
        <shortName evidence="7">PME-1</shortName>
        <ecNumber evidence="7">3.1.1.-</ecNumber>
    </recommendedName>
</protein>
<dbReference type="PIRSF" id="PIRSF022950">
    <property type="entry name" value="PPase_methylesterase_euk"/>
    <property type="match status" value="1"/>
</dbReference>
<evidence type="ECO:0000256" key="1">
    <source>
        <dbReference type="ARBA" id="ARBA00008645"/>
    </source>
</evidence>
<dbReference type="GO" id="GO:0051723">
    <property type="term" value="F:protein methylesterase activity"/>
    <property type="evidence" value="ECO:0007669"/>
    <property type="project" value="UniProtKB-EC"/>
</dbReference>
<evidence type="ECO:0000256" key="3">
    <source>
        <dbReference type="ARBA" id="ARBA00022487"/>
    </source>
</evidence>
<proteinExistence type="inferred from homology"/>
<comment type="catalytic activity">
    <reaction evidence="6">
        <text>[phosphatase 2A protein]-C-terminal L-leucine methyl ester + H2O = [phosphatase 2A protein]-C-terminal L-leucine + methanol + H(+)</text>
        <dbReference type="Rhea" id="RHEA:48548"/>
        <dbReference type="Rhea" id="RHEA-COMP:12134"/>
        <dbReference type="Rhea" id="RHEA-COMP:12135"/>
        <dbReference type="ChEBI" id="CHEBI:15377"/>
        <dbReference type="ChEBI" id="CHEBI:15378"/>
        <dbReference type="ChEBI" id="CHEBI:17790"/>
        <dbReference type="ChEBI" id="CHEBI:90516"/>
        <dbReference type="ChEBI" id="CHEBI:90517"/>
        <dbReference type="EC" id="3.1.1.89"/>
    </reaction>
</comment>
<dbReference type="Pfam" id="PF12697">
    <property type="entry name" value="Abhydrolase_6"/>
    <property type="match status" value="1"/>
</dbReference>
<comment type="similarity">
    <text evidence="1 7">Belongs to the AB hydrolase superfamily.</text>
</comment>
<reference evidence="11 12" key="1">
    <citation type="submission" date="2015-01" db="EMBL/GenBank/DDBJ databases">
        <title>The Genome Sequence of Cryptococcus gattii Ram5.</title>
        <authorList>
            <consortium name="The Broad Institute Genomics Platform"/>
            <person name="Cuomo C."/>
            <person name="Litvintseva A."/>
            <person name="Chen Y."/>
            <person name="Heitman J."/>
            <person name="Sun S."/>
            <person name="Springer D."/>
            <person name="Dromer F."/>
            <person name="Young S."/>
            <person name="Zeng Q."/>
            <person name="Gargeya S."/>
            <person name="Abouelleil A."/>
            <person name="Alvarado L."/>
            <person name="Chapman S.B."/>
            <person name="Gainer-Dewar J."/>
            <person name="Goldberg J."/>
            <person name="Griggs A."/>
            <person name="Gujja S."/>
            <person name="Hansen M."/>
            <person name="Howarth C."/>
            <person name="Imamovic A."/>
            <person name="Larimer J."/>
            <person name="Murphy C."/>
            <person name="Naylor J."/>
            <person name="Pearson M."/>
            <person name="Priest M."/>
            <person name="Roberts A."/>
            <person name="Saif S."/>
            <person name="Shea T."/>
            <person name="Sykes S."/>
            <person name="Wortman J."/>
            <person name="Nusbaum C."/>
            <person name="Birren B."/>
        </authorList>
    </citation>
    <scope>NUCLEOTIDE SEQUENCE [LARGE SCALE GENOMIC DNA]</scope>
    <source>
        <strain evidence="11 12">Ram5</strain>
    </source>
</reference>
<feature type="domain" description="AB hydrolase-1" evidence="10">
    <location>
        <begin position="125"/>
        <end position="385"/>
    </location>
</feature>